<dbReference type="OrthoDB" id="500858at2"/>
<evidence type="ECO:0000313" key="15">
    <source>
        <dbReference type="Proteomes" id="UP000315017"/>
    </source>
</evidence>
<dbReference type="InterPro" id="IPR015943">
    <property type="entry name" value="WD40/YVTN_repeat-like_dom_sf"/>
</dbReference>
<dbReference type="Gene3D" id="1.10.510.10">
    <property type="entry name" value="Transferase(Phosphotransferase) domain 1"/>
    <property type="match status" value="1"/>
</dbReference>
<organism evidence="14 15">
    <name type="scientific">Anatilimnocola aggregata</name>
    <dbReference type="NCBI Taxonomy" id="2528021"/>
    <lineage>
        <taxon>Bacteria</taxon>
        <taxon>Pseudomonadati</taxon>
        <taxon>Planctomycetota</taxon>
        <taxon>Planctomycetia</taxon>
        <taxon>Pirellulales</taxon>
        <taxon>Pirellulaceae</taxon>
        <taxon>Anatilimnocola</taxon>
    </lineage>
</organism>
<dbReference type="SUPFAM" id="SSF50978">
    <property type="entry name" value="WD40 repeat-like"/>
    <property type="match status" value="2"/>
</dbReference>
<dbReference type="EC" id="2.7.11.1" evidence="1"/>
<dbReference type="RefSeq" id="WP_145098415.1">
    <property type="nucleotide sequence ID" value="NZ_CP036274.1"/>
</dbReference>
<keyword evidence="2" id="KW-0723">Serine/threonine-protein kinase</keyword>
<feature type="repeat" description="WD" evidence="9">
    <location>
        <begin position="881"/>
        <end position="922"/>
    </location>
</feature>
<dbReference type="PANTHER" id="PTHR19848">
    <property type="entry name" value="WD40 REPEAT PROTEIN"/>
    <property type="match status" value="1"/>
</dbReference>
<dbReference type="SUPFAM" id="SSF50998">
    <property type="entry name" value="Quinoprotein alcohol dehydrogenase-like"/>
    <property type="match status" value="1"/>
</dbReference>
<feature type="compositionally biased region" description="Basic and acidic residues" evidence="11">
    <location>
        <begin position="507"/>
        <end position="516"/>
    </location>
</feature>
<evidence type="ECO:0000259" key="12">
    <source>
        <dbReference type="PROSITE" id="PS50011"/>
    </source>
</evidence>
<dbReference type="InterPro" id="IPR011009">
    <property type="entry name" value="Kinase-like_dom_sf"/>
</dbReference>
<dbReference type="SUPFAM" id="SSF56112">
    <property type="entry name" value="Protein kinase-like (PK-like)"/>
    <property type="match status" value="1"/>
</dbReference>
<dbReference type="InterPro" id="IPR000719">
    <property type="entry name" value="Prot_kinase_dom"/>
</dbReference>
<dbReference type="Proteomes" id="UP000315017">
    <property type="component" value="Chromosome"/>
</dbReference>
<dbReference type="GO" id="GO:0004674">
    <property type="term" value="F:protein serine/threonine kinase activity"/>
    <property type="evidence" value="ECO:0007669"/>
    <property type="project" value="UniProtKB-KW"/>
</dbReference>
<dbReference type="EMBL" id="CP036274">
    <property type="protein sequence ID" value="QDU31381.1"/>
    <property type="molecule type" value="Genomic_DNA"/>
</dbReference>
<dbReference type="PROSITE" id="PS50082">
    <property type="entry name" value="WD_REPEATS_2"/>
    <property type="match status" value="7"/>
</dbReference>
<protein>
    <recommendedName>
        <fullName evidence="1">non-specific serine/threonine protein kinase</fullName>
        <ecNumber evidence="1">2.7.11.1</ecNumber>
    </recommendedName>
</protein>
<evidence type="ECO:0000256" key="6">
    <source>
        <dbReference type="ARBA" id="ARBA00022741"/>
    </source>
</evidence>
<feature type="repeat" description="WD" evidence="9">
    <location>
        <begin position="1050"/>
        <end position="1091"/>
    </location>
</feature>
<feature type="region of interest" description="Disordered" evidence="11">
    <location>
        <begin position="493"/>
        <end position="516"/>
    </location>
</feature>
<keyword evidence="15" id="KW-1185">Reference proteome</keyword>
<accession>A0A517YME0</accession>
<dbReference type="Gene3D" id="3.90.1580.10">
    <property type="entry name" value="paralog of FGE (formylglycine-generating enzyme)"/>
    <property type="match status" value="1"/>
</dbReference>
<dbReference type="InterPro" id="IPR020472">
    <property type="entry name" value="WD40_PAC1"/>
</dbReference>
<evidence type="ECO:0000256" key="9">
    <source>
        <dbReference type="PROSITE-ProRule" id="PRU00221"/>
    </source>
</evidence>
<evidence type="ECO:0000256" key="3">
    <source>
        <dbReference type="ARBA" id="ARBA00022574"/>
    </source>
</evidence>
<dbReference type="SMART" id="SM00220">
    <property type="entry name" value="S_TKc"/>
    <property type="match status" value="1"/>
</dbReference>
<feature type="domain" description="Protein kinase" evidence="12">
    <location>
        <begin position="148"/>
        <end position="409"/>
    </location>
</feature>
<gene>
    <name evidence="14" type="primary">pknB_24</name>
    <name evidence="14" type="ORF">ETAA8_65380</name>
</gene>
<evidence type="ECO:0000256" key="4">
    <source>
        <dbReference type="ARBA" id="ARBA00022679"/>
    </source>
</evidence>
<dbReference type="InterPro" id="IPR013137">
    <property type="entry name" value="Znf_TFIIB"/>
</dbReference>
<dbReference type="Gene3D" id="3.30.200.20">
    <property type="entry name" value="Phosphorylase Kinase, domain 1"/>
    <property type="match status" value="1"/>
</dbReference>
<evidence type="ECO:0000256" key="2">
    <source>
        <dbReference type="ARBA" id="ARBA00022527"/>
    </source>
</evidence>
<dbReference type="FunFam" id="1.10.510.10:FF:000021">
    <property type="entry name" value="Serine/threonine protein kinase"/>
    <property type="match status" value="1"/>
</dbReference>
<dbReference type="GO" id="GO:0005524">
    <property type="term" value="F:ATP binding"/>
    <property type="evidence" value="ECO:0007669"/>
    <property type="project" value="UniProtKB-UniRule"/>
</dbReference>
<dbReference type="InterPro" id="IPR019775">
    <property type="entry name" value="WD40_repeat_CS"/>
</dbReference>
<dbReference type="PRINTS" id="PR00320">
    <property type="entry name" value="GPROTEINBRPT"/>
</dbReference>
<feature type="repeat" description="WD" evidence="9">
    <location>
        <begin position="1373"/>
        <end position="1414"/>
    </location>
</feature>
<dbReference type="PROSITE" id="PS50294">
    <property type="entry name" value="WD_REPEATS_REGION"/>
    <property type="match status" value="6"/>
</dbReference>
<evidence type="ECO:0000256" key="10">
    <source>
        <dbReference type="PROSITE-ProRule" id="PRU10141"/>
    </source>
</evidence>
<dbReference type="InterPro" id="IPR008271">
    <property type="entry name" value="Ser/Thr_kinase_AS"/>
</dbReference>
<evidence type="ECO:0000256" key="5">
    <source>
        <dbReference type="ARBA" id="ARBA00022737"/>
    </source>
</evidence>
<reference evidence="14 15" key="1">
    <citation type="submission" date="2019-02" db="EMBL/GenBank/DDBJ databases">
        <title>Deep-cultivation of Planctomycetes and their phenomic and genomic characterization uncovers novel biology.</title>
        <authorList>
            <person name="Wiegand S."/>
            <person name="Jogler M."/>
            <person name="Boedeker C."/>
            <person name="Pinto D."/>
            <person name="Vollmers J."/>
            <person name="Rivas-Marin E."/>
            <person name="Kohn T."/>
            <person name="Peeters S.H."/>
            <person name="Heuer A."/>
            <person name="Rast P."/>
            <person name="Oberbeckmann S."/>
            <person name="Bunk B."/>
            <person name="Jeske O."/>
            <person name="Meyerdierks A."/>
            <person name="Storesund J.E."/>
            <person name="Kallscheuer N."/>
            <person name="Luecker S."/>
            <person name="Lage O.M."/>
            <person name="Pohl T."/>
            <person name="Merkel B.J."/>
            <person name="Hornburger P."/>
            <person name="Mueller R.-W."/>
            <person name="Bruemmer F."/>
            <person name="Labrenz M."/>
            <person name="Spormann A.M."/>
            <person name="Op den Camp H."/>
            <person name="Overmann J."/>
            <person name="Amann R."/>
            <person name="Jetten M.S.M."/>
            <person name="Mascher T."/>
            <person name="Medema M.H."/>
            <person name="Devos D.P."/>
            <person name="Kaster A.-K."/>
            <person name="Ovreas L."/>
            <person name="Rohde M."/>
            <person name="Galperin M.Y."/>
            <person name="Jogler C."/>
        </authorList>
    </citation>
    <scope>NUCLEOTIDE SEQUENCE [LARGE SCALE GENOMIC DNA]</scope>
    <source>
        <strain evidence="14 15">ETA_A8</strain>
    </source>
</reference>
<feature type="repeat" description="WD" evidence="9">
    <location>
        <begin position="839"/>
        <end position="871"/>
    </location>
</feature>
<dbReference type="InterPro" id="IPR017441">
    <property type="entry name" value="Protein_kinase_ATP_BS"/>
</dbReference>
<dbReference type="SUPFAM" id="SSF56436">
    <property type="entry name" value="C-type lectin-like"/>
    <property type="match status" value="1"/>
</dbReference>
<dbReference type="InterPro" id="IPR001680">
    <property type="entry name" value="WD40_rpt"/>
</dbReference>
<dbReference type="InterPro" id="IPR016187">
    <property type="entry name" value="CTDL_fold"/>
</dbReference>
<dbReference type="PROSITE" id="PS00678">
    <property type="entry name" value="WD_REPEATS_1"/>
    <property type="match status" value="2"/>
</dbReference>
<keyword evidence="4 14" id="KW-0808">Transferase</keyword>
<feature type="binding site" evidence="10">
    <location>
        <position position="177"/>
    </location>
    <ligand>
        <name>ATP</name>
        <dbReference type="ChEBI" id="CHEBI:30616"/>
    </ligand>
</feature>
<dbReference type="PROSITE" id="PS00107">
    <property type="entry name" value="PROTEIN_KINASE_ATP"/>
    <property type="match status" value="1"/>
</dbReference>
<feature type="repeat" description="WD" evidence="9">
    <location>
        <begin position="624"/>
        <end position="665"/>
    </location>
</feature>
<dbReference type="PROSITE" id="PS50011">
    <property type="entry name" value="PROTEIN_KINASE_DOM"/>
    <property type="match status" value="1"/>
</dbReference>
<proteinExistence type="predicted"/>
<evidence type="ECO:0000256" key="1">
    <source>
        <dbReference type="ARBA" id="ARBA00012513"/>
    </source>
</evidence>
<sequence>MSPESNDMNPESCLTDELLKRLYEGLLSEAELNVVVPHLESCAICERRLANVSVGGGEVAQFVRQDAEGQLPEVVEDLMRALRSRRSPSLKQDLPAHFNCPHCHNPIELVADEDLNEVVCPSCGSSLQLDHSETKTWNPTQLPMLGRFQLIERVGQGAFGTVYRAYDKELDRTVAVKVPRSGRLATPEDEDRFVREARSAAKLRHPGIVAVYSVERSDRFPYLVTEFVQGVTLADALTGRRFTHREAARLIVQIARSLEHAHDQGIIHRDLKPSNIMLGDDSGPRVMDFGLAKRSADEITITLEGQVLGTPAYMSPEQAVGSGHRADNRSDVYSLGVILYELLTGELPFRGNVRMLLHQVVHDEAPSPRKLDHRIPRDLETISLKCLSKDPAKRVASCGELAAELERWLRGEPILARPIGRLSRFVSWSRRHPDIAGLLATVLTVLLIGISVSTFFWIRSAQNAVVAEANALQAKANELKSNLNAKIADEHRHAAETNAKRASANAERAEEQSRFAKQKEEDARWSAYVSAMNLGFQAWQDGYVGRAQQLLEEQIPQPGQRDLRSLEWLLLWQQCHEQSFALRGHQKRVNCVAYSPSGETLASASDDGSVILWNTSDRTIRNRIHQPNAKVKALSFSPNGKWFATAADNGNVIIWNATSLNKEREFLTGLTTLDVVNSIPLTLVISDDGKLLVVGGEASIRVWETRSWSEVFRRNIGHSAIAISPDSEVLAISDHSGQTRLLAISDGRELASHGIYTFALGFSRDGAFLHSAVTNGSGLYKYDRKLGQIAQSVSKEAAPTKDLAISKSGEIGILVGGDGSASGTIDVWDLKTYSWIRRLSGHDGSVCSVAFAPDDRKFATGGADGTVRVWDNESLLQNGRSQGHREYVLACCFSPDGSLVATGGVDKTVRVWDSRTGELLQLLPQPERVFGIAHSPTEKLLAIASASQAGDGLRICSTSDYQQESVAVNGLEPLSVSFSPDGERIACGMRSGEVLLLDSTDRTVLNSCKYHLGPVYSVAFSADGTLLATGTGDNHCAVITSDTLELRYFLRGHTNAIRQVAFSRDMQLLCTASLDGSVKVWDLHSGTLKATLAKSPLSAFSDSYAVAFTPDGKSIVGAYSNDQYDGELRLFQVSDLTQHGKFAVPLALVSSMALSCDGKQALLGLNDGRVSIIRLDDPTATKTLGVRSDCYGSDFSPDGSKFAVGGYQHVSVFDTSTRKQLFTKRVGTQNITGVRFVENGRRLLTSESEPAHGPRSPGELCVWDAATGAKVTTCLIDSQSGLISLAPDERELALVGVASQTGAPNIIFLPGISTVQKNARIVLPKGVGGAGFENIMFSPDGKLLLLAEGSYFDSEPGTVIIVDRKTSSVIGSLRGHATSVTSIAFLDNGSTVVTGGTDRTLRVWSMKTGQLLRTVNTREAVLAIATSPNSSRLITSHSDRVCRIWETVTWNEICSFRAPSGLYGSINVSPDETSLLVTGSNRTSIRPDYEVLRIAKPADVETYRVREVEFHEEVRRASVQRREDAESLLTRLKTAHEDGLIGESSLFLGHRLFSVDSDVLDVSEHEARALFTSAFEGALAWDKLPIQLSKIEPIKLRKSREQGAANAKRKKEGLEYMAGLLQDAKQNDSQATQNSALSSLERVLIFDPANVEAQQMTAKIRASAPAASITNTLGMTLIKLESGRFWMGSLNNEEGRRPDEVIHPVRFTKSLFLAAHEVTRGQFAEFIEKSGYVTEAESAASDATRDVLTWRSPGFEQDDRHPVVSVSWHDATAFCEWLSKAENKKYRLPSEAEWEYACRAYSTTPFHWGDRLDQGEGWGNLAGRDDDDLTKPSARVPWSDKRVFTAPVGTFKANAWGFYDLVGNVSEWCRDDYQSYPVLLVTDPKSDRFGSLPVVRGSSFSSEPTTSRSAFRHRLPAKRVSTSTGFRVVLESDDEK</sequence>
<keyword evidence="7 14" id="KW-0418">Kinase</keyword>
<dbReference type="InterPro" id="IPR011047">
    <property type="entry name" value="Quinoprotein_ADH-like_sf"/>
</dbReference>
<feature type="repeat" description="WD" evidence="9">
    <location>
        <begin position="1414"/>
        <end position="1446"/>
    </location>
</feature>
<dbReference type="SMART" id="SM00320">
    <property type="entry name" value="WD40"/>
    <property type="match status" value="16"/>
</dbReference>
<keyword evidence="8 10" id="KW-0067">ATP-binding</keyword>
<evidence type="ECO:0000259" key="13">
    <source>
        <dbReference type="PROSITE" id="PS51134"/>
    </source>
</evidence>
<keyword evidence="6 10" id="KW-0547">Nucleotide-binding</keyword>
<dbReference type="InterPro" id="IPR042095">
    <property type="entry name" value="SUMF_sf"/>
</dbReference>
<dbReference type="Pfam" id="PF03781">
    <property type="entry name" value="FGE-sulfatase"/>
    <property type="match status" value="1"/>
</dbReference>
<keyword evidence="3 9" id="KW-0853">WD repeat</keyword>
<feature type="repeat" description="WD" evidence="9">
    <location>
        <begin position="582"/>
        <end position="623"/>
    </location>
</feature>
<dbReference type="CDD" id="cd14014">
    <property type="entry name" value="STKc_PknB_like"/>
    <property type="match status" value="1"/>
</dbReference>
<dbReference type="PROSITE" id="PS51134">
    <property type="entry name" value="ZF_TFIIB"/>
    <property type="match status" value="1"/>
</dbReference>
<evidence type="ECO:0000256" key="7">
    <source>
        <dbReference type="ARBA" id="ARBA00022777"/>
    </source>
</evidence>
<evidence type="ECO:0000256" key="8">
    <source>
        <dbReference type="ARBA" id="ARBA00022840"/>
    </source>
</evidence>
<dbReference type="KEGG" id="aagg:ETAA8_65380"/>
<dbReference type="PANTHER" id="PTHR19848:SF8">
    <property type="entry name" value="F-BOX AND WD REPEAT DOMAIN CONTAINING 7"/>
    <property type="match status" value="1"/>
</dbReference>
<dbReference type="InterPro" id="IPR005532">
    <property type="entry name" value="SUMF_dom"/>
</dbReference>
<dbReference type="InterPro" id="IPR036322">
    <property type="entry name" value="WD40_repeat_dom_sf"/>
</dbReference>
<name>A0A517YME0_9BACT</name>
<dbReference type="Pfam" id="PF00400">
    <property type="entry name" value="WD40"/>
    <property type="match status" value="8"/>
</dbReference>
<keyword evidence="5" id="KW-0677">Repeat</keyword>
<evidence type="ECO:0000256" key="11">
    <source>
        <dbReference type="SAM" id="MobiDB-lite"/>
    </source>
</evidence>
<dbReference type="Pfam" id="PF00069">
    <property type="entry name" value="Pkinase"/>
    <property type="match status" value="1"/>
</dbReference>
<dbReference type="CDD" id="cd00200">
    <property type="entry name" value="WD40"/>
    <property type="match status" value="2"/>
</dbReference>
<feature type="domain" description="TFIIB-type" evidence="13">
    <location>
        <begin position="95"/>
        <end position="128"/>
    </location>
</feature>
<dbReference type="Gene3D" id="2.130.10.10">
    <property type="entry name" value="YVTN repeat-like/Quinoprotein amine dehydrogenase"/>
    <property type="match status" value="5"/>
</dbReference>
<dbReference type="PROSITE" id="PS00108">
    <property type="entry name" value="PROTEIN_KINASE_ST"/>
    <property type="match status" value="1"/>
</dbReference>
<evidence type="ECO:0000313" key="14">
    <source>
        <dbReference type="EMBL" id="QDU31381.1"/>
    </source>
</evidence>